<gene>
    <name evidence="1" type="ORF">CYNAS_LOCUS5704</name>
</gene>
<dbReference type="AlphaFoldDB" id="A0AA36DVW9"/>
<comment type="caution">
    <text evidence="1">The sequence shown here is derived from an EMBL/GenBank/DDBJ whole genome shotgun (WGS) entry which is preliminary data.</text>
</comment>
<reference evidence="1" key="1">
    <citation type="submission" date="2023-07" db="EMBL/GenBank/DDBJ databases">
        <authorList>
            <consortium name="CYATHOMIX"/>
        </authorList>
    </citation>
    <scope>NUCLEOTIDE SEQUENCE</scope>
    <source>
        <strain evidence="1">N/A</strain>
    </source>
</reference>
<dbReference type="EMBL" id="CATQJL010000112">
    <property type="protein sequence ID" value="CAJ0593721.1"/>
    <property type="molecule type" value="Genomic_DNA"/>
</dbReference>
<accession>A0AA36DVW9</accession>
<evidence type="ECO:0000313" key="1">
    <source>
        <dbReference type="EMBL" id="CAJ0593721.1"/>
    </source>
</evidence>
<name>A0AA36DVW9_CYLNA</name>
<proteinExistence type="predicted"/>
<dbReference type="Proteomes" id="UP001176961">
    <property type="component" value="Unassembled WGS sequence"/>
</dbReference>
<evidence type="ECO:0000313" key="2">
    <source>
        <dbReference type="Proteomes" id="UP001176961"/>
    </source>
</evidence>
<keyword evidence="2" id="KW-1185">Reference proteome</keyword>
<protein>
    <submittedName>
        <fullName evidence="1">Uncharacterized protein</fullName>
    </submittedName>
</protein>
<organism evidence="1 2">
    <name type="scientific">Cylicocyclus nassatus</name>
    <name type="common">Nematode worm</name>
    <dbReference type="NCBI Taxonomy" id="53992"/>
    <lineage>
        <taxon>Eukaryota</taxon>
        <taxon>Metazoa</taxon>
        <taxon>Ecdysozoa</taxon>
        <taxon>Nematoda</taxon>
        <taxon>Chromadorea</taxon>
        <taxon>Rhabditida</taxon>
        <taxon>Rhabditina</taxon>
        <taxon>Rhabditomorpha</taxon>
        <taxon>Strongyloidea</taxon>
        <taxon>Strongylidae</taxon>
        <taxon>Cylicocyclus</taxon>
    </lineage>
</organism>
<sequence>MRGAICKYRRNVNMVFYLAGNKNASMFSIILISISSFLVSDTHAYSREKKKLVFTAKLDPLSVRFTYGRVNGASVGIGGALHTIHRQVERVLTETFQKEAYRMGVGWKSNSISVLVMYDPLYCSAYIARNEDFELCEATYGYCCELVNGVVISIASRKATASIRVPTEYREATVIVKVTIIRFG</sequence>